<dbReference type="PROSITE" id="PS50262">
    <property type="entry name" value="G_PROTEIN_RECEP_F1_2"/>
    <property type="match status" value="1"/>
</dbReference>
<comment type="caution">
    <text evidence="8">The sequence shown here is derived from an EMBL/GenBank/DDBJ whole genome shotgun (WGS) entry which is preliminary data.</text>
</comment>
<keyword evidence="4 6" id="KW-0472">Membrane</keyword>
<accession>A0ABD0JLH8</accession>
<evidence type="ECO:0000256" key="4">
    <source>
        <dbReference type="ARBA" id="ARBA00023136"/>
    </source>
</evidence>
<dbReference type="EMBL" id="JACVVK020000393">
    <property type="protein sequence ID" value="KAK7475812.1"/>
    <property type="molecule type" value="Genomic_DNA"/>
</dbReference>
<feature type="transmembrane region" description="Helical" evidence="6">
    <location>
        <begin position="199"/>
        <end position="224"/>
    </location>
</feature>
<dbReference type="AlphaFoldDB" id="A0ABD0JLH8"/>
<dbReference type="Pfam" id="PF00001">
    <property type="entry name" value="7tm_1"/>
    <property type="match status" value="1"/>
</dbReference>
<feature type="transmembrane region" description="Helical" evidence="6">
    <location>
        <begin position="144"/>
        <end position="167"/>
    </location>
</feature>
<keyword evidence="5" id="KW-0297">G-protein coupled receptor</keyword>
<feature type="transmembrane region" description="Helical" evidence="6">
    <location>
        <begin position="45"/>
        <end position="70"/>
    </location>
</feature>
<comment type="similarity">
    <text evidence="5">Belongs to the G-protein coupled receptor 1 family.</text>
</comment>
<evidence type="ECO:0000259" key="7">
    <source>
        <dbReference type="PROSITE" id="PS50262"/>
    </source>
</evidence>
<dbReference type="GO" id="GO:0016020">
    <property type="term" value="C:membrane"/>
    <property type="evidence" value="ECO:0007669"/>
    <property type="project" value="UniProtKB-SubCell"/>
</dbReference>
<keyword evidence="5" id="KW-0675">Receptor</keyword>
<evidence type="ECO:0000313" key="9">
    <source>
        <dbReference type="Proteomes" id="UP001519460"/>
    </source>
</evidence>
<dbReference type="PROSITE" id="PS00237">
    <property type="entry name" value="G_PROTEIN_RECEP_F1_1"/>
    <property type="match status" value="1"/>
</dbReference>
<proteinExistence type="inferred from homology"/>
<evidence type="ECO:0000256" key="5">
    <source>
        <dbReference type="RuleBase" id="RU000688"/>
    </source>
</evidence>
<gene>
    <name evidence="8" type="ORF">BaRGS_00032958</name>
</gene>
<feature type="transmembrane region" description="Helical" evidence="6">
    <location>
        <begin position="236"/>
        <end position="257"/>
    </location>
</feature>
<keyword evidence="2 5" id="KW-0812">Transmembrane</keyword>
<name>A0ABD0JLH8_9CAEN</name>
<evidence type="ECO:0000256" key="2">
    <source>
        <dbReference type="ARBA" id="ARBA00022692"/>
    </source>
</evidence>
<evidence type="ECO:0000256" key="3">
    <source>
        <dbReference type="ARBA" id="ARBA00022989"/>
    </source>
</evidence>
<protein>
    <recommendedName>
        <fullName evidence="7">G-protein coupled receptors family 1 profile domain-containing protein</fullName>
    </recommendedName>
</protein>
<dbReference type="InterPro" id="IPR052954">
    <property type="entry name" value="GPCR-Ligand_Int"/>
</dbReference>
<evidence type="ECO:0000256" key="6">
    <source>
        <dbReference type="SAM" id="Phobius"/>
    </source>
</evidence>
<dbReference type="Gene3D" id="1.20.1070.10">
    <property type="entry name" value="Rhodopsin 7-helix transmembrane proteins"/>
    <property type="match status" value="1"/>
</dbReference>
<feature type="transmembrane region" description="Helical" evidence="6">
    <location>
        <begin position="91"/>
        <end position="111"/>
    </location>
</feature>
<evidence type="ECO:0000256" key="1">
    <source>
        <dbReference type="ARBA" id="ARBA00004370"/>
    </source>
</evidence>
<dbReference type="InterPro" id="IPR000276">
    <property type="entry name" value="GPCR_Rhodpsn"/>
</dbReference>
<dbReference type="InterPro" id="IPR017452">
    <property type="entry name" value="GPCR_Rhodpsn_7TM"/>
</dbReference>
<feature type="transmembrane region" description="Helical" evidence="6">
    <location>
        <begin position="7"/>
        <end position="25"/>
    </location>
</feature>
<keyword evidence="5" id="KW-0807">Transducer</keyword>
<dbReference type="GO" id="GO:0004930">
    <property type="term" value="F:G protein-coupled receptor activity"/>
    <property type="evidence" value="ECO:0007669"/>
    <property type="project" value="UniProtKB-KW"/>
</dbReference>
<dbReference type="PANTHER" id="PTHR46641">
    <property type="entry name" value="FMRFAMIDE RECEPTOR-RELATED"/>
    <property type="match status" value="1"/>
</dbReference>
<feature type="domain" description="G-protein coupled receptors family 1 profile" evidence="7">
    <location>
        <begin position="1"/>
        <end position="255"/>
    </location>
</feature>
<dbReference type="PRINTS" id="PR00237">
    <property type="entry name" value="GPCRRHODOPSN"/>
</dbReference>
<comment type="subcellular location">
    <subcellularLocation>
        <location evidence="1">Membrane</location>
    </subcellularLocation>
</comment>
<dbReference type="Proteomes" id="UP001519460">
    <property type="component" value="Unassembled WGS sequence"/>
</dbReference>
<reference evidence="8 9" key="1">
    <citation type="journal article" date="2023" name="Sci. Data">
        <title>Genome assembly of the Korean intertidal mud-creeper Batillaria attramentaria.</title>
        <authorList>
            <person name="Patra A.K."/>
            <person name="Ho P.T."/>
            <person name="Jun S."/>
            <person name="Lee S.J."/>
            <person name="Kim Y."/>
            <person name="Won Y.J."/>
        </authorList>
    </citation>
    <scope>NUCLEOTIDE SEQUENCE [LARGE SCALE GENOMIC DNA]</scope>
    <source>
        <strain evidence="8">Wonlab-2016</strain>
    </source>
</reference>
<dbReference type="CDD" id="cd14978">
    <property type="entry name" value="7tmA_FMRFamide_R-like"/>
    <property type="match status" value="1"/>
</dbReference>
<organism evidence="8 9">
    <name type="scientific">Batillaria attramentaria</name>
    <dbReference type="NCBI Taxonomy" id="370345"/>
    <lineage>
        <taxon>Eukaryota</taxon>
        <taxon>Metazoa</taxon>
        <taxon>Spiralia</taxon>
        <taxon>Lophotrochozoa</taxon>
        <taxon>Mollusca</taxon>
        <taxon>Gastropoda</taxon>
        <taxon>Caenogastropoda</taxon>
        <taxon>Sorbeoconcha</taxon>
        <taxon>Cerithioidea</taxon>
        <taxon>Batillariidae</taxon>
        <taxon>Batillaria</taxon>
    </lineage>
</organism>
<evidence type="ECO:0000313" key="8">
    <source>
        <dbReference type="EMBL" id="KAK7475812.1"/>
    </source>
</evidence>
<dbReference type="SUPFAM" id="SSF81321">
    <property type="entry name" value="Family A G protein-coupled receptor-like"/>
    <property type="match status" value="1"/>
</dbReference>
<sequence length="299" mass="33772">MKSSTGRYLTALAVADCGVLLWFFLTDSVKMFAPEVVNSVAYAVFFSYLGYPVFFLFVVCSIWFMVGVTVDRFIMVCLITKAKVYCNEKRANLGIFLILGSCFLINLPHFWSFTIDFDRGENGTGPALVKTAYQEGEGAMRYEFWVHCIFLVLVPWFSVFSLNFTIITKINKTNNKMNSKKTAQSADKCRRSENQITRLLMVVTFSFLILIGFQCIAQCFFMLLPDGFDKEIIDEAYAIAKLGVVINSSINFILYCLSGRRFRNELLSVLRCRARDLPYMSHSSGDHSSGTSNTGTTGI</sequence>
<keyword evidence="3 6" id="KW-1133">Transmembrane helix</keyword>
<keyword evidence="9" id="KW-1185">Reference proteome</keyword>